<dbReference type="GO" id="GO:0032217">
    <property type="term" value="F:riboflavin transmembrane transporter activity"/>
    <property type="evidence" value="ECO:0007669"/>
    <property type="project" value="UniProtKB-UniRule"/>
</dbReference>
<dbReference type="Proteomes" id="UP000663832">
    <property type="component" value="Unassembled WGS sequence"/>
</dbReference>
<proteinExistence type="inferred from homology"/>
<dbReference type="Pfam" id="PF06237">
    <property type="entry name" value="SLC52_ribofla_tr"/>
    <property type="match status" value="1"/>
</dbReference>
<keyword evidence="12" id="KW-1185">Reference proteome</keyword>
<comment type="catalytic activity">
    <reaction evidence="1 9">
        <text>riboflavin(in) = riboflavin(out)</text>
        <dbReference type="Rhea" id="RHEA:35015"/>
        <dbReference type="ChEBI" id="CHEBI:57986"/>
    </reaction>
</comment>
<dbReference type="PANTHER" id="PTHR12929:SF10">
    <property type="entry name" value="RIBOFLAVIN TRANSPORTER"/>
    <property type="match status" value="1"/>
</dbReference>
<feature type="transmembrane region" description="Helical" evidence="9">
    <location>
        <begin position="340"/>
        <end position="359"/>
    </location>
</feature>
<evidence type="ECO:0000313" key="10">
    <source>
        <dbReference type="EMBL" id="CAF1357266.1"/>
    </source>
</evidence>
<feature type="transmembrane region" description="Helical" evidence="9">
    <location>
        <begin position="407"/>
        <end position="429"/>
    </location>
</feature>
<feature type="transmembrane region" description="Helical" evidence="9">
    <location>
        <begin position="7"/>
        <end position="27"/>
    </location>
</feature>
<reference evidence="10" key="1">
    <citation type="submission" date="2021-02" db="EMBL/GenBank/DDBJ databases">
        <authorList>
            <person name="Nowell W R."/>
        </authorList>
    </citation>
    <scope>NUCLEOTIDE SEQUENCE</scope>
</reference>
<evidence type="ECO:0000256" key="3">
    <source>
        <dbReference type="ARBA" id="ARBA00006366"/>
    </source>
</evidence>
<name>A0A815HQV9_9BILA</name>
<evidence type="ECO:0000256" key="6">
    <source>
        <dbReference type="ARBA" id="ARBA00022692"/>
    </source>
</evidence>
<comment type="caution">
    <text evidence="10">The sequence shown here is derived from an EMBL/GenBank/DDBJ whole genome shotgun (WGS) entry which is preliminary data.</text>
</comment>
<comment type="subcellular location">
    <subcellularLocation>
        <location evidence="2 9">Cell membrane</location>
        <topology evidence="2 9">Multi-pass membrane protein</topology>
    </subcellularLocation>
</comment>
<evidence type="ECO:0000256" key="4">
    <source>
        <dbReference type="ARBA" id="ARBA00022448"/>
    </source>
</evidence>
<feature type="transmembrane region" description="Helical" evidence="9">
    <location>
        <begin position="371"/>
        <end position="395"/>
    </location>
</feature>
<comment type="similarity">
    <text evidence="3 9">Belongs to the riboflavin transporter family.</text>
</comment>
<dbReference type="AlphaFoldDB" id="A0A815HQV9"/>
<evidence type="ECO:0000256" key="9">
    <source>
        <dbReference type="RuleBase" id="RU368035"/>
    </source>
</evidence>
<evidence type="ECO:0000256" key="8">
    <source>
        <dbReference type="ARBA" id="ARBA00023136"/>
    </source>
</evidence>
<evidence type="ECO:0000313" key="11">
    <source>
        <dbReference type="EMBL" id="CAF1599123.1"/>
    </source>
</evidence>
<feature type="transmembrane region" description="Helical" evidence="9">
    <location>
        <begin position="80"/>
        <end position="102"/>
    </location>
</feature>
<keyword evidence="6 9" id="KW-0812">Transmembrane</keyword>
<dbReference type="InterPro" id="IPR009357">
    <property type="entry name" value="Riboflavin_transptr"/>
</dbReference>
<sequence length="447" mass="50326">MMRIPRCSTICVSTLVILFVVGSWLNLSGVWIEFPLIVDQLPEGWGLPARMGLISNLANIGVVIVAFIRRFSHGRVTYEVPVNIFILTTGTVVLIILAFVWHKTTWINGSEHSTYLMGFSLSLSLVDCTSSVTFLPFLDRYEPIYLNAYFFGEALSSLFPALLGIAQGVGQTSCIKDQNGTLIEYNSPPRFSVRVYFLALAVIMLASLLSFITLCLIRTGRRKEKSSINSSNIKVRAPVVELSTIDDEVSANLEVNTFRNIISDEYSMTMKEFWISKHGIYLFLCFWTSILIIGASPSLQSYSLYPYSIEVYHHTIVACQFAYPLMSLLGVFIPHLRSRYVYLLTIIGTGLFVYTFISAKLSPCSPLVDQLIGKILISLGWVLKYCVLYFIRVLLGNYFGRKSGHRGLFWFGVLTQIGSLIGALAIYIFTDHLNLFHERKICVSYLC</sequence>
<evidence type="ECO:0000313" key="13">
    <source>
        <dbReference type="Proteomes" id="UP000663877"/>
    </source>
</evidence>
<keyword evidence="4 9" id="KW-0813">Transport</keyword>
<keyword evidence="8 9" id="KW-0472">Membrane</keyword>
<organism evidence="10 13">
    <name type="scientific">Adineta steineri</name>
    <dbReference type="NCBI Taxonomy" id="433720"/>
    <lineage>
        <taxon>Eukaryota</taxon>
        <taxon>Metazoa</taxon>
        <taxon>Spiralia</taxon>
        <taxon>Gnathifera</taxon>
        <taxon>Rotifera</taxon>
        <taxon>Eurotatoria</taxon>
        <taxon>Bdelloidea</taxon>
        <taxon>Adinetida</taxon>
        <taxon>Adinetidae</taxon>
        <taxon>Adineta</taxon>
    </lineage>
</organism>
<gene>
    <name evidence="10" type="ORF">BJG266_LOCUS35292</name>
    <name evidence="11" type="ORF">QVE165_LOCUS52344</name>
</gene>
<comment type="function">
    <text evidence="9">Plasma membrane transporter mediating the uptake by cells of the water soluble vitamin B2/riboflavin that plays a key role in biochemical oxidation-reduction reactions of the carbohydrate, lipid, and amino acid metabolism.</text>
</comment>
<dbReference type="OrthoDB" id="9995836at2759"/>
<keyword evidence="7 9" id="KW-1133">Transmembrane helix</keyword>
<feature type="transmembrane region" description="Helical" evidence="9">
    <location>
        <begin position="47"/>
        <end position="68"/>
    </location>
</feature>
<dbReference type="Proteomes" id="UP000663877">
    <property type="component" value="Unassembled WGS sequence"/>
</dbReference>
<protein>
    <recommendedName>
        <fullName evidence="9">Riboflavin transporter</fullName>
    </recommendedName>
</protein>
<evidence type="ECO:0000256" key="2">
    <source>
        <dbReference type="ARBA" id="ARBA00004651"/>
    </source>
</evidence>
<feature type="transmembrane region" description="Helical" evidence="9">
    <location>
        <begin position="280"/>
        <end position="299"/>
    </location>
</feature>
<feature type="transmembrane region" description="Helical" evidence="9">
    <location>
        <begin position="311"/>
        <end position="333"/>
    </location>
</feature>
<evidence type="ECO:0000256" key="1">
    <source>
        <dbReference type="ARBA" id="ARBA00000215"/>
    </source>
</evidence>
<accession>A0A815HQV9</accession>
<dbReference type="EMBL" id="CAJNOM010001225">
    <property type="protein sequence ID" value="CAF1599123.1"/>
    <property type="molecule type" value="Genomic_DNA"/>
</dbReference>
<dbReference type="GO" id="GO:0005886">
    <property type="term" value="C:plasma membrane"/>
    <property type="evidence" value="ECO:0007669"/>
    <property type="project" value="UniProtKB-SubCell"/>
</dbReference>
<feature type="transmembrane region" description="Helical" evidence="9">
    <location>
        <begin position="144"/>
        <end position="163"/>
    </location>
</feature>
<feature type="transmembrane region" description="Helical" evidence="9">
    <location>
        <begin position="114"/>
        <end position="137"/>
    </location>
</feature>
<keyword evidence="5 9" id="KW-1003">Cell membrane</keyword>
<evidence type="ECO:0000313" key="12">
    <source>
        <dbReference type="Proteomes" id="UP000663832"/>
    </source>
</evidence>
<feature type="transmembrane region" description="Helical" evidence="9">
    <location>
        <begin position="195"/>
        <end position="217"/>
    </location>
</feature>
<evidence type="ECO:0000256" key="5">
    <source>
        <dbReference type="ARBA" id="ARBA00022475"/>
    </source>
</evidence>
<dbReference type="EMBL" id="CAJNOI010000874">
    <property type="protein sequence ID" value="CAF1357266.1"/>
    <property type="molecule type" value="Genomic_DNA"/>
</dbReference>
<dbReference type="PANTHER" id="PTHR12929">
    <property type="entry name" value="SOLUTE CARRIER FAMILY 52"/>
    <property type="match status" value="1"/>
</dbReference>
<evidence type="ECO:0000256" key="7">
    <source>
        <dbReference type="ARBA" id="ARBA00022989"/>
    </source>
</evidence>